<evidence type="ECO:0000256" key="3">
    <source>
        <dbReference type="ARBA" id="ARBA00001941"/>
    </source>
</evidence>
<dbReference type="EMBL" id="CYSD01000043">
    <property type="protein sequence ID" value="CUH82299.1"/>
    <property type="molecule type" value="Genomic_DNA"/>
</dbReference>
<dbReference type="Proteomes" id="UP000052022">
    <property type="component" value="Unassembled WGS sequence"/>
</dbReference>
<gene>
    <name evidence="9" type="ORF">TRM7557_03859</name>
</gene>
<reference evidence="9 10" key="1">
    <citation type="submission" date="2015-09" db="EMBL/GenBank/DDBJ databases">
        <authorList>
            <consortium name="Swine Surveillance"/>
        </authorList>
    </citation>
    <scope>NUCLEOTIDE SEQUENCE [LARGE SCALE GENOMIC DNA]</scope>
    <source>
        <strain evidence="9 10">CECT 7557</strain>
    </source>
</reference>
<comment type="subunit">
    <text evidence="4">Homodimer.</text>
</comment>
<dbReference type="InterPro" id="IPR039356">
    <property type="entry name" value="YfbR/HDDC2"/>
</dbReference>
<dbReference type="InterPro" id="IPR003607">
    <property type="entry name" value="HD/PDEase_dom"/>
</dbReference>
<dbReference type="SMART" id="SM00471">
    <property type="entry name" value="HDc"/>
    <property type="match status" value="2"/>
</dbReference>
<dbReference type="Gene3D" id="1.10.3210.10">
    <property type="entry name" value="Hypothetical protein af1432"/>
    <property type="match status" value="2"/>
</dbReference>
<dbReference type="PANTHER" id="PTHR11845:SF13">
    <property type="entry name" value="5'-DEOXYNUCLEOTIDASE HDDC2"/>
    <property type="match status" value="1"/>
</dbReference>
<protein>
    <recommendedName>
        <fullName evidence="5">5'-deoxynucleotidase</fullName>
        <ecNumber evidence="5">3.1.3.89</ecNumber>
    </recommendedName>
</protein>
<evidence type="ECO:0000256" key="4">
    <source>
        <dbReference type="ARBA" id="ARBA00011738"/>
    </source>
</evidence>
<evidence type="ECO:0000256" key="5">
    <source>
        <dbReference type="ARBA" id="ARBA00012964"/>
    </source>
</evidence>
<keyword evidence="6" id="KW-0479">Metal-binding</keyword>
<dbReference type="OrthoDB" id="9796032at2"/>
<evidence type="ECO:0000256" key="1">
    <source>
        <dbReference type="ARBA" id="ARBA00001638"/>
    </source>
</evidence>
<evidence type="ECO:0000313" key="9">
    <source>
        <dbReference type="EMBL" id="CUH82299.1"/>
    </source>
</evidence>
<proteinExistence type="predicted"/>
<keyword evidence="10" id="KW-1185">Reference proteome</keyword>
<feature type="domain" description="HD/PDEase" evidence="8">
    <location>
        <begin position="221"/>
        <end position="342"/>
    </location>
</feature>
<evidence type="ECO:0000256" key="2">
    <source>
        <dbReference type="ARBA" id="ARBA00001936"/>
    </source>
</evidence>
<comment type="cofactor">
    <cofactor evidence="2">
        <name>Mn(2+)</name>
        <dbReference type="ChEBI" id="CHEBI:29035"/>
    </cofactor>
</comment>
<keyword evidence="7" id="KW-0378">Hydrolase</keyword>
<dbReference type="InterPro" id="IPR006674">
    <property type="entry name" value="HD_domain"/>
</dbReference>
<feature type="domain" description="HD/PDEase" evidence="8">
    <location>
        <begin position="32"/>
        <end position="148"/>
    </location>
</feature>
<comment type="cofactor">
    <cofactor evidence="3">
        <name>Co(2+)</name>
        <dbReference type="ChEBI" id="CHEBI:48828"/>
    </cofactor>
</comment>
<sequence length="387" mass="43496">MPQSLAPHFEFLKEIEGLRGITRHNLLLDGARRENSAEHSWHLALYALAFAPHAADDVNITRVITMLLIHDIVEIEVGDHPIHEAVDWQEVEVREQAAAARIFGLLPDGAQYLDLWQEFESDQSADARFAKALDRLQPLVQTLCGAPRLPDHLAICRENLETGRARSVQDRLPEAFNAMQRLLEDANAPLEGDLARQIAFVNEADKLKHIHRATRIGSGSRQENSGEHSWHIMMFALILADFAEDDIQIDRVLQMLLLHDLVEIDAGDVPIHAAPSAEQLAAIEAEEQAAAKRIFGLLPDAQGDAMLSIWQEFEAADSKDARFAKAMDRVQPVLLNLLTNGGSWVEYDVRLPQLEARVGDKVRRGSLRVWQHLLDEITPWFAEHGRL</sequence>
<dbReference type="PANTHER" id="PTHR11845">
    <property type="entry name" value="5'-DEOXYNUCLEOTIDASE HDDC2"/>
    <property type="match status" value="1"/>
</dbReference>
<evidence type="ECO:0000256" key="6">
    <source>
        <dbReference type="ARBA" id="ARBA00022723"/>
    </source>
</evidence>
<organism evidence="9 10">
    <name type="scientific">Tritonibacter multivorans</name>
    <dbReference type="NCBI Taxonomy" id="928856"/>
    <lineage>
        <taxon>Bacteria</taxon>
        <taxon>Pseudomonadati</taxon>
        <taxon>Pseudomonadota</taxon>
        <taxon>Alphaproteobacteria</taxon>
        <taxon>Rhodobacterales</taxon>
        <taxon>Paracoccaceae</taxon>
        <taxon>Tritonibacter</taxon>
    </lineage>
</organism>
<dbReference type="AlphaFoldDB" id="A0A0P1GK02"/>
<evidence type="ECO:0000259" key="8">
    <source>
        <dbReference type="SMART" id="SM00471"/>
    </source>
</evidence>
<dbReference type="EC" id="3.1.3.89" evidence="5"/>
<dbReference type="SUPFAM" id="SSF109604">
    <property type="entry name" value="HD-domain/PDEase-like"/>
    <property type="match status" value="2"/>
</dbReference>
<comment type="catalytic activity">
    <reaction evidence="1">
        <text>a 2'-deoxyribonucleoside 5'-phosphate + H2O = a 2'-deoxyribonucleoside + phosphate</text>
        <dbReference type="Rhea" id="RHEA:36167"/>
        <dbReference type="ChEBI" id="CHEBI:15377"/>
        <dbReference type="ChEBI" id="CHEBI:18274"/>
        <dbReference type="ChEBI" id="CHEBI:43474"/>
        <dbReference type="ChEBI" id="CHEBI:65317"/>
        <dbReference type="EC" id="3.1.3.89"/>
    </reaction>
</comment>
<dbReference type="GO" id="GO:0002953">
    <property type="term" value="F:5'-deoxynucleotidase activity"/>
    <property type="evidence" value="ECO:0007669"/>
    <property type="project" value="UniProtKB-EC"/>
</dbReference>
<dbReference type="GO" id="GO:0005737">
    <property type="term" value="C:cytoplasm"/>
    <property type="evidence" value="ECO:0007669"/>
    <property type="project" value="TreeGrafter"/>
</dbReference>
<dbReference type="STRING" id="928856.SAMN04488049_105205"/>
<dbReference type="Pfam" id="PF13023">
    <property type="entry name" value="HD_3"/>
    <property type="match status" value="2"/>
</dbReference>
<evidence type="ECO:0000256" key="7">
    <source>
        <dbReference type="ARBA" id="ARBA00022801"/>
    </source>
</evidence>
<name>A0A0P1GK02_9RHOB</name>
<dbReference type="RefSeq" id="WP_058291827.1">
    <property type="nucleotide sequence ID" value="NZ_CYSD01000043.1"/>
</dbReference>
<dbReference type="GO" id="GO:0046872">
    <property type="term" value="F:metal ion binding"/>
    <property type="evidence" value="ECO:0007669"/>
    <property type="project" value="UniProtKB-KW"/>
</dbReference>
<evidence type="ECO:0000313" key="10">
    <source>
        <dbReference type="Proteomes" id="UP000052022"/>
    </source>
</evidence>
<accession>A0A0P1GK02</accession>